<evidence type="ECO:0000313" key="4">
    <source>
        <dbReference type="Proteomes" id="UP000230084"/>
    </source>
</evidence>
<dbReference type="GO" id="GO:0003676">
    <property type="term" value="F:nucleic acid binding"/>
    <property type="evidence" value="ECO:0007669"/>
    <property type="project" value="InterPro"/>
</dbReference>
<dbReference type="PANTHER" id="PTHR34039:SF1">
    <property type="entry name" value="UPF0102 PROTEIN YRAN"/>
    <property type="match status" value="1"/>
</dbReference>
<name>A0A2H0RL95_9BACT</name>
<dbReference type="Proteomes" id="UP000230084">
    <property type="component" value="Unassembled WGS sequence"/>
</dbReference>
<dbReference type="SUPFAM" id="SSF52980">
    <property type="entry name" value="Restriction endonuclease-like"/>
    <property type="match status" value="1"/>
</dbReference>
<evidence type="ECO:0000313" key="3">
    <source>
        <dbReference type="EMBL" id="PIR47268.1"/>
    </source>
</evidence>
<evidence type="ECO:0000256" key="2">
    <source>
        <dbReference type="HAMAP-Rule" id="MF_00048"/>
    </source>
</evidence>
<accession>A0A2H0RL95</accession>
<dbReference type="InterPro" id="IPR011335">
    <property type="entry name" value="Restrct_endonuc-II-like"/>
</dbReference>
<organism evidence="3 4">
    <name type="scientific">Candidatus Uhrbacteria bacterium CG10_big_fil_rev_8_21_14_0_10_50_16</name>
    <dbReference type="NCBI Taxonomy" id="1975039"/>
    <lineage>
        <taxon>Bacteria</taxon>
        <taxon>Candidatus Uhriibacteriota</taxon>
    </lineage>
</organism>
<dbReference type="Gene3D" id="3.40.1350.10">
    <property type="match status" value="1"/>
</dbReference>
<dbReference type="NCBIfam" id="NF009150">
    <property type="entry name" value="PRK12497.1-3"/>
    <property type="match status" value="1"/>
</dbReference>
<sequence>MRREVGQRGELMAARYLKKMGYRVLQTNVRLAGCEIDIVAKQGKEIVFVEVKTRQSNVAGYPEDSVTPQKVHHIERAALAWLLENGEQPWRVDVIAVTMGGESEEIKHFVGI</sequence>
<dbReference type="InterPro" id="IPR011856">
    <property type="entry name" value="tRNA_endonuc-like_dom_sf"/>
</dbReference>
<dbReference type="PANTHER" id="PTHR34039">
    <property type="entry name" value="UPF0102 PROTEIN YRAN"/>
    <property type="match status" value="1"/>
</dbReference>
<dbReference type="Pfam" id="PF02021">
    <property type="entry name" value="UPF0102"/>
    <property type="match status" value="1"/>
</dbReference>
<dbReference type="HAMAP" id="MF_00048">
    <property type="entry name" value="UPF0102"/>
    <property type="match status" value="1"/>
</dbReference>
<dbReference type="InterPro" id="IPR003509">
    <property type="entry name" value="UPF0102_YraN-like"/>
</dbReference>
<dbReference type="CDD" id="cd20736">
    <property type="entry name" value="PoNe_Nuclease"/>
    <property type="match status" value="1"/>
</dbReference>
<proteinExistence type="inferred from homology"/>
<comment type="caution">
    <text evidence="3">The sequence shown here is derived from an EMBL/GenBank/DDBJ whole genome shotgun (WGS) entry which is preliminary data.</text>
</comment>
<comment type="similarity">
    <text evidence="1 2">Belongs to the UPF0102 family.</text>
</comment>
<evidence type="ECO:0000256" key="1">
    <source>
        <dbReference type="ARBA" id="ARBA00006738"/>
    </source>
</evidence>
<dbReference type="EMBL" id="PCYM01000010">
    <property type="protein sequence ID" value="PIR47268.1"/>
    <property type="molecule type" value="Genomic_DNA"/>
</dbReference>
<reference evidence="3 4" key="1">
    <citation type="submission" date="2017-09" db="EMBL/GenBank/DDBJ databases">
        <title>Depth-based differentiation of microbial function through sediment-hosted aquifers and enrichment of novel symbionts in the deep terrestrial subsurface.</title>
        <authorList>
            <person name="Probst A.J."/>
            <person name="Ladd B."/>
            <person name="Jarett J.K."/>
            <person name="Geller-Mcgrath D.E."/>
            <person name="Sieber C.M."/>
            <person name="Emerson J.B."/>
            <person name="Anantharaman K."/>
            <person name="Thomas B.C."/>
            <person name="Malmstrom R."/>
            <person name="Stieglmeier M."/>
            <person name="Klingl A."/>
            <person name="Woyke T."/>
            <person name="Ryan C.M."/>
            <person name="Banfield J.F."/>
        </authorList>
    </citation>
    <scope>NUCLEOTIDE SEQUENCE [LARGE SCALE GENOMIC DNA]</scope>
    <source>
        <strain evidence="3">CG10_big_fil_rev_8_21_14_0_10_50_16</strain>
    </source>
</reference>
<dbReference type="AlphaFoldDB" id="A0A2H0RL95"/>
<gene>
    <name evidence="3" type="ORF">COV06_04260</name>
</gene>
<protein>
    <recommendedName>
        <fullName evidence="2">UPF0102 protein COV06_04260</fullName>
    </recommendedName>
</protein>